<dbReference type="GO" id="GO:0003677">
    <property type="term" value="F:DNA binding"/>
    <property type="evidence" value="ECO:0007669"/>
    <property type="project" value="InterPro"/>
</dbReference>
<comment type="caution">
    <text evidence="3">The sequence shown here is derived from an EMBL/GenBank/DDBJ whole genome shotgun (WGS) entry which is preliminary data.</text>
</comment>
<protein>
    <recommendedName>
        <fullName evidence="2">HTH luxR-type domain-containing protein</fullName>
    </recommendedName>
</protein>
<dbReference type="Proteomes" id="UP000053413">
    <property type="component" value="Unassembled WGS sequence"/>
</dbReference>
<dbReference type="InterPro" id="IPR016032">
    <property type="entry name" value="Sig_transdc_resp-reg_C-effctor"/>
</dbReference>
<gene>
    <name evidence="3" type="ORF">ADL28_33450</name>
</gene>
<dbReference type="SUPFAM" id="SSF48452">
    <property type="entry name" value="TPR-like"/>
    <property type="match status" value="1"/>
</dbReference>
<dbReference type="Gene3D" id="3.40.50.300">
    <property type="entry name" value="P-loop containing nucleotide triphosphate hydrolases"/>
    <property type="match status" value="1"/>
</dbReference>
<dbReference type="InterPro" id="IPR011990">
    <property type="entry name" value="TPR-like_helical_dom_sf"/>
</dbReference>
<dbReference type="SMART" id="SM00382">
    <property type="entry name" value="AAA"/>
    <property type="match status" value="1"/>
</dbReference>
<dbReference type="Gene3D" id="1.25.40.10">
    <property type="entry name" value="Tetratricopeptide repeat domain"/>
    <property type="match status" value="1"/>
</dbReference>
<dbReference type="SUPFAM" id="SSF46894">
    <property type="entry name" value="C-terminal effector domain of the bipartite response regulators"/>
    <property type="match status" value="1"/>
</dbReference>
<name>A0A0X3VU28_STRVO</name>
<dbReference type="Pfam" id="PF13401">
    <property type="entry name" value="AAA_22"/>
    <property type="match status" value="1"/>
</dbReference>
<dbReference type="PANTHER" id="PTHR47691:SF3">
    <property type="entry name" value="HTH-TYPE TRANSCRIPTIONAL REGULATOR RV0890C-RELATED"/>
    <property type="match status" value="1"/>
</dbReference>
<feature type="domain" description="HTH luxR-type" evidence="2">
    <location>
        <begin position="692"/>
        <end position="757"/>
    </location>
</feature>
<accession>A0A0X3VU28</accession>
<dbReference type="InterPro" id="IPR003593">
    <property type="entry name" value="AAA+_ATPase"/>
</dbReference>
<dbReference type="GO" id="GO:0006355">
    <property type="term" value="P:regulation of DNA-templated transcription"/>
    <property type="evidence" value="ECO:0007669"/>
    <property type="project" value="InterPro"/>
</dbReference>
<evidence type="ECO:0000313" key="4">
    <source>
        <dbReference type="Proteomes" id="UP000053413"/>
    </source>
</evidence>
<dbReference type="PROSITE" id="PS50043">
    <property type="entry name" value="HTH_LUXR_2"/>
    <property type="match status" value="1"/>
</dbReference>
<evidence type="ECO:0000313" key="3">
    <source>
        <dbReference type="EMBL" id="KUL47206.1"/>
    </source>
</evidence>
<sequence length="804" mass="87825">MGTEAVGGPLTQLSSFVGRTDEMVELGRLLHGVRMLTLTGPAGVGKTRLALELARQEQRSRHCEVIVVKLARLTHIDQIRRQILIAIGELAEDGAPRAPQAAPYANERERLLVLDDCEHVLDECGLMLSELLPRDPYLRVVATSREPLGLPGEAMFSLSGLALPDVDGGSFLSECLRSDAVLLFLDRARTVVPDFQLTQENARHVGEICTRLDGLPLPIEMAARLIRAFPLAEISARLDDRLSLLTNGWRLADQRHQSLRASLQWGYDLLSPAEGSLLRRLSVLPGGFGLDTAAAVAADGDAAKPGTSELLIALSVKSVITPHTDQDGPARFRLLESMRSFGHERLVAESEDTEAYGRLVTWLTQLSEPLHRETFPQPATFRRLREEHGNLTHALHWLIPGADERQLLLAGALATVELSQRPADDTLTLLTHVLDHSVECSPYRSVALEGAAALAGRQADYDTAMRHAEQAVELERGYDRDPLLSRLLLLRSALHEIHDDQGSAVADLRECLKIGHRLRDETLTALCLVGLARYHLLSGELSRAEQVIEKALPLLRSRLSPRWLHTVLVTAGALALEKDDLPSAEAYFIESLRSPAEHTAGPTDALQGLAIVAAHAHRFERVLQLIGAAERIGPRASWGEAWWRKRVNAARSAALKALPANRASASLEAGRAMRHRHVLAFALGSQATSATAEDADSLLSKRERDVTALVVEGLTNRQIAARMHVSVRTVETHIRHIRTTLGLRSRAHIAAWAAARRTATVRPAVLSPPDRGPLAEGGPLVWVSTTGADRSSRSRELRGVRGSG</sequence>
<dbReference type="PRINTS" id="PR00038">
    <property type="entry name" value="HTHLUXR"/>
</dbReference>
<organism evidence="3 4">
    <name type="scientific">Streptomyces violaceusniger</name>
    <dbReference type="NCBI Taxonomy" id="68280"/>
    <lineage>
        <taxon>Bacteria</taxon>
        <taxon>Bacillati</taxon>
        <taxon>Actinomycetota</taxon>
        <taxon>Actinomycetes</taxon>
        <taxon>Kitasatosporales</taxon>
        <taxon>Streptomycetaceae</taxon>
        <taxon>Streptomyces</taxon>
        <taxon>Streptomyces violaceusniger group</taxon>
    </lineage>
</organism>
<evidence type="ECO:0000259" key="2">
    <source>
        <dbReference type="PROSITE" id="PS50043"/>
    </source>
</evidence>
<evidence type="ECO:0000256" key="1">
    <source>
        <dbReference type="SAM" id="MobiDB-lite"/>
    </source>
</evidence>
<feature type="region of interest" description="Disordered" evidence="1">
    <location>
        <begin position="785"/>
        <end position="804"/>
    </location>
</feature>
<dbReference type="InterPro" id="IPR000792">
    <property type="entry name" value="Tscrpt_reg_LuxR_C"/>
</dbReference>
<dbReference type="InterPro" id="IPR027417">
    <property type="entry name" value="P-loop_NTPase"/>
</dbReference>
<dbReference type="AlphaFoldDB" id="A0A0X3VU28"/>
<proteinExistence type="predicted"/>
<reference evidence="4" key="1">
    <citation type="submission" date="2015-10" db="EMBL/GenBank/DDBJ databases">
        <authorList>
            <person name="Ju K.-S."/>
            <person name="Doroghazi J.R."/>
            <person name="Metcalf W.W."/>
        </authorList>
    </citation>
    <scope>NUCLEOTIDE SEQUENCE [LARGE SCALE GENOMIC DNA]</scope>
    <source>
        <strain evidence="4">NRRL F-8817</strain>
    </source>
</reference>
<dbReference type="Pfam" id="PF00196">
    <property type="entry name" value="GerE"/>
    <property type="match status" value="1"/>
</dbReference>
<dbReference type="EMBL" id="LLZJ01000389">
    <property type="protein sequence ID" value="KUL47206.1"/>
    <property type="molecule type" value="Genomic_DNA"/>
</dbReference>
<dbReference type="InterPro" id="IPR058852">
    <property type="entry name" value="HTH_77"/>
</dbReference>
<dbReference type="PANTHER" id="PTHR47691">
    <property type="entry name" value="REGULATOR-RELATED"/>
    <property type="match status" value="1"/>
</dbReference>
<dbReference type="SUPFAM" id="SSF52540">
    <property type="entry name" value="P-loop containing nucleoside triphosphate hydrolases"/>
    <property type="match status" value="1"/>
</dbReference>
<dbReference type="SMART" id="SM00421">
    <property type="entry name" value="HTH_LUXR"/>
    <property type="match status" value="1"/>
</dbReference>
<dbReference type="CDD" id="cd06170">
    <property type="entry name" value="LuxR_C_like"/>
    <property type="match status" value="1"/>
</dbReference>
<dbReference type="Gene3D" id="1.10.10.10">
    <property type="entry name" value="Winged helix-like DNA-binding domain superfamily/Winged helix DNA-binding domain"/>
    <property type="match status" value="1"/>
</dbReference>
<dbReference type="GO" id="GO:0016887">
    <property type="term" value="F:ATP hydrolysis activity"/>
    <property type="evidence" value="ECO:0007669"/>
    <property type="project" value="InterPro"/>
</dbReference>
<dbReference type="Pfam" id="PF25872">
    <property type="entry name" value="HTH_77"/>
    <property type="match status" value="1"/>
</dbReference>
<dbReference type="PRINTS" id="PR00364">
    <property type="entry name" value="DISEASERSIST"/>
</dbReference>
<dbReference type="InterPro" id="IPR049945">
    <property type="entry name" value="AAA_22"/>
</dbReference>
<feature type="compositionally biased region" description="Basic and acidic residues" evidence="1">
    <location>
        <begin position="790"/>
        <end position="804"/>
    </location>
</feature>
<dbReference type="InterPro" id="IPR036388">
    <property type="entry name" value="WH-like_DNA-bd_sf"/>
</dbReference>